<dbReference type="PANTHER" id="PTHR30055:SF227">
    <property type="entry name" value="TRANSCRIPTIONAL REGULATORY PROTEIN (PROBABLY TETR-FAMILY)-RELATED"/>
    <property type="match status" value="1"/>
</dbReference>
<dbReference type="InterPro" id="IPR009057">
    <property type="entry name" value="Homeodomain-like_sf"/>
</dbReference>
<dbReference type="InterPro" id="IPR001647">
    <property type="entry name" value="HTH_TetR"/>
</dbReference>
<accession>A0A561E869</accession>
<dbReference type="AlphaFoldDB" id="A0A561E869"/>
<dbReference type="PROSITE" id="PS50977">
    <property type="entry name" value="HTH_TETR_2"/>
    <property type="match status" value="1"/>
</dbReference>
<feature type="DNA-binding region" description="H-T-H motif" evidence="2">
    <location>
        <begin position="34"/>
        <end position="53"/>
    </location>
</feature>
<dbReference type="GO" id="GO:0003700">
    <property type="term" value="F:DNA-binding transcription factor activity"/>
    <property type="evidence" value="ECO:0007669"/>
    <property type="project" value="TreeGrafter"/>
</dbReference>
<dbReference type="Pfam" id="PF00440">
    <property type="entry name" value="TetR_N"/>
    <property type="match status" value="1"/>
</dbReference>
<dbReference type="InterPro" id="IPR023772">
    <property type="entry name" value="DNA-bd_HTH_TetR-type_CS"/>
</dbReference>
<protein>
    <submittedName>
        <fullName evidence="4">TetR family transcriptional regulator</fullName>
    </submittedName>
</protein>
<dbReference type="EMBL" id="VIVQ01000001">
    <property type="protein sequence ID" value="TWE11809.1"/>
    <property type="molecule type" value="Genomic_DNA"/>
</dbReference>
<keyword evidence="5" id="KW-1185">Reference proteome</keyword>
<dbReference type="SUPFAM" id="SSF46689">
    <property type="entry name" value="Homeodomain-like"/>
    <property type="match status" value="1"/>
</dbReference>
<keyword evidence="1 2" id="KW-0238">DNA-binding</keyword>
<name>A0A561E869_9MICO</name>
<reference evidence="4 5" key="1">
    <citation type="submission" date="2019-06" db="EMBL/GenBank/DDBJ databases">
        <title>Sequencing the genomes of 1000 actinobacteria strains.</title>
        <authorList>
            <person name="Klenk H.-P."/>
        </authorList>
    </citation>
    <scope>NUCLEOTIDE SEQUENCE [LARGE SCALE GENOMIC DNA]</scope>
    <source>
        <strain evidence="4 5">DSM 19560</strain>
    </source>
</reference>
<dbReference type="Pfam" id="PF19344">
    <property type="entry name" value="TetR_C_32"/>
    <property type="match status" value="1"/>
</dbReference>
<sequence>MAKKRARLSAADRREQLISVAREMFAEQGVQPTTVEDIASAAGVTKPLIYEHFGGKEGLYAVIVDRAMRDLLTQLTSALKTDGTSREILERTALALLTYIEASPAAFRVLMRDSPTWHASGSAASLMSAVAGQVEGILAEAFKRNGFDDRPTPIYAQMLVGMIAFTGEWWTESGSSFTRDEVAAHLVTMAWHGLDGIGSRAAAR</sequence>
<dbReference type="InterPro" id="IPR050109">
    <property type="entry name" value="HTH-type_TetR-like_transc_reg"/>
</dbReference>
<dbReference type="InterPro" id="IPR045823">
    <property type="entry name" value="TetR_C_32"/>
</dbReference>
<evidence type="ECO:0000256" key="2">
    <source>
        <dbReference type="PROSITE-ProRule" id="PRU00335"/>
    </source>
</evidence>
<gene>
    <name evidence="4" type="ORF">BKA23_0595</name>
</gene>
<dbReference type="Gene3D" id="1.10.357.10">
    <property type="entry name" value="Tetracycline Repressor, domain 2"/>
    <property type="match status" value="1"/>
</dbReference>
<dbReference type="PANTHER" id="PTHR30055">
    <property type="entry name" value="HTH-TYPE TRANSCRIPTIONAL REGULATOR RUTR"/>
    <property type="match status" value="1"/>
</dbReference>
<comment type="caution">
    <text evidence="4">The sequence shown here is derived from an EMBL/GenBank/DDBJ whole genome shotgun (WGS) entry which is preliminary data.</text>
</comment>
<proteinExistence type="predicted"/>
<dbReference type="RefSeq" id="WP_145225313.1">
    <property type="nucleotide sequence ID" value="NZ_VIVQ01000001.1"/>
</dbReference>
<dbReference type="PROSITE" id="PS01081">
    <property type="entry name" value="HTH_TETR_1"/>
    <property type="match status" value="1"/>
</dbReference>
<dbReference type="OrthoDB" id="70491at2"/>
<evidence type="ECO:0000313" key="4">
    <source>
        <dbReference type="EMBL" id="TWE11809.1"/>
    </source>
</evidence>
<dbReference type="SUPFAM" id="SSF48498">
    <property type="entry name" value="Tetracyclin repressor-like, C-terminal domain"/>
    <property type="match status" value="1"/>
</dbReference>
<dbReference type="InterPro" id="IPR036271">
    <property type="entry name" value="Tet_transcr_reg_TetR-rel_C_sf"/>
</dbReference>
<dbReference type="Proteomes" id="UP000318297">
    <property type="component" value="Unassembled WGS sequence"/>
</dbReference>
<feature type="domain" description="HTH tetR-type" evidence="3">
    <location>
        <begin position="11"/>
        <end position="71"/>
    </location>
</feature>
<evidence type="ECO:0000259" key="3">
    <source>
        <dbReference type="PROSITE" id="PS50977"/>
    </source>
</evidence>
<dbReference type="PRINTS" id="PR00455">
    <property type="entry name" value="HTHTETR"/>
</dbReference>
<evidence type="ECO:0000313" key="5">
    <source>
        <dbReference type="Proteomes" id="UP000318297"/>
    </source>
</evidence>
<organism evidence="4 5">
    <name type="scientific">Rudaeicoccus suwonensis</name>
    <dbReference type="NCBI Taxonomy" id="657409"/>
    <lineage>
        <taxon>Bacteria</taxon>
        <taxon>Bacillati</taxon>
        <taxon>Actinomycetota</taxon>
        <taxon>Actinomycetes</taxon>
        <taxon>Micrococcales</taxon>
        <taxon>Dermacoccaceae</taxon>
        <taxon>Rudaeicoccus</taxon>
    </lineage>
</organism>
<dbReference type="GO" id="GO:0000976">
    <property type="term" value="F:transcription cis-regulatory region binding"/>
    <property type="evidence" value="ECO:0007669"/>
    <property type="project" value="TreeGrafter"/>
</dbReference>
<evidence type="ECO:0000256" key="1">
    <source>
        <dbReference type="ARBA" id="ARBA00023125"/>
    </source>
</evidence>